<dbReference type="Pfam" id="PF13560">
    <property type="entry name" value="HTH_31"/>
    <property type="match status" value="1"/>
</dbReference>
<evidence type="ECO:0000259" key="1">
    <source>
        <dbReference type="PROSITE" id="PS50943"/>
    </source>
</evidence>
<dbReference type="InterPro" id="IPR043917">
    <property type="entry name" value="DUF5753"/>
</dbReference>
<evidence type="ECO:0000313" key="3">
    <source>
        <dbReference type="Proteomes" id="UP001216579"/>
    </source>
</evidence>
<dbReference type="Gene3D" id="1.10.260.40">
    <property type="entry name" value="lambda repressor-like DNA-binding domains"/>
    <property type="match status" value="1"/>
</dbReference>
<dbReference type="Pfam" id="PF19054">
    <property type="entry name" value="DUF5753"/>
    <property type="match status" value="1"/>
</dbReference>
<dbReference type="InterPro" id="IPR001387">
    <property type="entry name" value="Cro/C1-type_HTH"/>
</dbReference>
<dbReference type="RefSeq" id="WP_276095784.1">
    <property type="nucleotide sequence ID" value="NZ_JARJBC010000020.1"/>
</dbReference>
<protein>
    <submittedName>
        <fullName evidence="2">Helix-turn-helix transcriptional regulator</fullName>
    </submittedName>
</protein>
<dbReference type="SUPFAM" id="SSF47413">
    <property type="entry name" value="lambda repressor-like DNA-binding domains"/>
    <property type="match status" value="1"/>
</dbReference>
<dbReference type="SMART" id="SM00530">
    <property type="entry name" value="HTH_XRE"/>
    <property type="match status" value="1"/>
</dbReference>
<keyword evidence="3" id="KW-1185">Reference proteome</keyword>
<dbReference type="EMBL" id="JARJBC010000020">
    <property type="protein sequence ID" value="MDF3292743.1"/>
    <property type="molecule type" value="Genomic_DNA"/>
</dbReference>
<comment type="caution">
    <text evidence="2">The sequence shown here is derived from an EMBL/GenBank/DDBJ whole genome shotgun (WGS) entry which is preliminary data.</text>
</comment>
<name>A0ABT5ZSD9_9ACTN</name>
<proteinExistence type="predicted"/>
<feature type="domain" description="HTH cro/C1-type" evidence="1">
    <location>
        <begin position="18"/>
        <end position="72"/>
    </location>
</feature>
<dbReference type="InterPro" id="IPR010982">
    <property type="entry name" value="Lambda_DNA-bd_dom_sf"/>
</dbReference>
<sequence length="282" mass="31797">MPTGKPPTLRQQRLGAELRKLRERAGLSSTDAARLHGVNQARMSMIEAGRYAVSADRVRTFARNYRCPDRELVDALAAMTGGRTRGWWDEYQELLPNALLDLAELEHHSTALRIGLIVHVPGLLQTADHVRAGLRETVPPLRPYEVEHLVSFRIKRQAVLYRDRMQYTAIVHEAALRMERGGPEVARRQLEYLIEASEQDNITIRVIPFGAAAFTPSGQSITYAYGPVPQLDTVELDTDHGCDFLDSETQLTNYRSVLDRMEGSSLPPEKSRDLIRQIAQDT</sequence>
<accession>A0ABT5ZSD9</accession>
<dbReference type="Proteomes" id="UP001216579">
    <property type="component" value="Unassembled WGS sequence"/>
</dbReference>
<evidence type="ECO:0000313" key="2">
    <source>
        <dbReference type="EMBL" id="MDF3292743.1"/>
    </source>
</evidence>
<gene>
    <name evidence="2" type="ORF">P3G67_26685</name>
</gene>
<dbReference type="CDD" id="cd00093">
    <property type="entry name" value="HTH_XRE"/>
    <property type="match status" value="1"/>
</dbReference>
<reference evidence="2 3" key="1">
    <citation type="submission" date="2023-03" db="EMBL/GenBank/DDBJ databases">
        <title>Draft genome sequence of Streptomyces sp. RB6PN23 isolated from peat swamp forest in Thailand.</title>
        <authorList>
            <person name="Klaysubun C."/>
            <person name="Duangmal K."/>
        </authorList>
    </citation>
    <scope>NUCLEOTIDE SEQUENCE [LARGE SCALE GENOMIC DNA]</scope>
    <source>
        <strain evidence="2 3">RB6PN23</strain>
    </source>
</reference>
<organism evidence="2 3">
    <name type="scientific">Streptomyces silvisoli</name>
    <dbReference type="NCBI Taxonomy" id="3034235"/>
    <lineage>
        <taxon>Bacteria</taxon>
        <taxon>Bacillati</taxon>
        <taxon>Actinomycetota</taxon>
        <taxon>Actinomycetes</taxon>
        <taxon>Kitasatosporales</taxon>
        <taxon>Streptomycetaceae</taxon>
        <taxon>Streptomyces</taxon>
    </lineage>
</organism>
<dbReference type="PROSITE" id="PS50943">
    <property type="entry name" value="HTH_CROC1"/>
    <property type="match status" value="1"/>
</dbReference>